<dbReference type="InterPro" id="IPR016032">
    <property type="entry name" value="Sig_transdc_resp-reg_C-effctor"/>
</dbReference>
<evidence type="ECO:0000313" key="10">
    <source>
        <dbReference type="EMBL" id="GGH68065.1"/>
    </source>
</evidence>
<accession>A0ABQ1ZLH7</accession>
<dbReference type="Pfam" id="PF00486">
    <property type="entry name" value="Trans_reg_C"/>
    <property type="match status" value="1"/>
</dbReference>
<dbReference type="Gene3D" id="6.10.250.690">
    <property type="match status" value="1"/>
</dbReference>
<evidence type="ECO:0000256" key="6">
    <source>
        <dbReference type="PROSITE-ProRule" id="PRU00169"/>
    </source>
</evidence>
<keyword evidence="4 7" id="KW-0238">DNA-binding</keyword>
<feature type="modified residue" description="4-aspartylphosphate" evidence="6">
    <location>
        <position position="53"/>
    </location>
</feature>
<dbReference type="Pfam" id="PF00072">
    <property type="entry name" value="Response_reg"/>
    <property type="match status" value="1"/>
</dbReference>
<protein>
    <submittedName>
        <fullName evidence="10">DNA-binding response regulator</fullName>
    </submittedName>
</protein>
<evidence type="ECO:0000256" key="3">
    <source>
        <dbReference type="ARBA" id="ARBA00023015"/>
    </source>
</evidence>
<dbReference type="CDD" id="cd00383">
    <property type="entry name" value="trans_reg_C"/>
    <property type="match status" value="1"/>
</dbReference>
<evidence type="ECO:0000256" key="2">
    <source>
        <dbReference type="ARBA" id="ARBA00023012"/>
    </source>
</evidence>
<dbReference type="PANTHER" id="PTHR48111:SF73">
    <property type="entry name" value="ALKALINE PHOSPHATASE SYNTHESIS TRANSCRIPTIONAL REGULATORY PROTEIN PHOP"/>
    <property type="match status" value="1"/>
</dbReference>
<evidence type="ECO:0000256" key="4">
    <source>
        <dbReference type="ARBA" id="ARBA00023125"/>
    </source>
</evidence>
<dbReference type="Proteomes" id="UP000605427">
    <property type="component" value="Unassembled WGS sequence"/>
</dbReference>
<dbReference type="SUPFAM" id="SSF52172">
    <property type="entry name" value="CheY-like"/>
    <property type="match status" value="1"/>
</dbReference>
<dbReference type="Gene3D" id="1.10.10.10">
    <property type="entry name" value="Winged helix-like DNA-binding domain superfamily/Winged helix DNA-binding domain"/>
    <property type="match status" value="1"/>
</dbReference>
<dbReference type="InterPro" id="IPR039420">
    <property type="entry name" value="WalR-like"/>
</dbReference>
<reference evidence="11" key="1">
    <citation type="journal article" date="2019" name="Int. J. Syst. Evol. Microbiol.">
        <title>The Global Catalogue of Microorganisms (GCM) 10K type strain sequencing project: providing services to taxonomists for standard genome sequencing and annotation.</title>
        <authorList>
            <consortium name="The Broad Institute Genomics Platform"/>
            <consortium name="The Broad Institute Genome Sequencing Center for Infectious Disease"/>
            <person name="Wu L."/>
            <person name="Ma J."/>
        </authorList>
    </citation>
    <scope>NUCLEOTIDE SEQUENCE [LARGE SCALE GENOMIC DNA]</scope>
    <source>
        <strain evidence="11">CCM 8702</strain>
    </source>
</reference>
<dbReference type="InterPro" id="IPR001789">
    <property type="entry name" value="Sig_transdc_resp-reg_receiver"/>
</dbReference>
<feature type="DNA-binding region" description="OmpR/PhoB-type" evidence="7">
    <location>
        <begin position="140"/>
        <end position="237"/>
    </location>
</feature>
<dbReference type="PANTHER" id="PTHR48111">
    <property type="entry name" value="REGULATOR OF RPOS"/>
    <property type="match status" value="1"/>
</dbReference>
<evidence type="ECO:0000259" key="8">
    <source>
        <dbReference type="PROSITE" id="PS50110"/>
    </source>
</evidence>
<keyword evidence="1 6" id="KW-0597">Phosphoprotein</keyword>
<sequence>MSKKVLVVDDEPGIRSAIAYALKREGYEIETAADGVEALEKVESFGPLVLVLDVMMPRMDGYEVCRRLENRSGIGIILLTVKNDMVDKIVGLELGADDYMTKPFEIREVLARVKALMRRVEKQTPAVEAHDIAAEEFDADDRVELGPLRIRISHRSAELDGEELELTPKEFDLLTLLVSRPARVFTRDDLLDRVWSMDYAGGTRTVDIHVQRLRKKLGEAHQGMLQTVYGVGYKATAPS</sequence>
<dbReference type="PROSITE" id="PS51755">
    <property type="entry name" value="OMPR_PHOB"/>
    <property type="match status" value="1"/>
</dbReference>
<dbReference type="SMART" id="SM00448">
    <property type="entry name" value="REC"/>
    <property type="match status" value="1"/>
</dbReference>
<keyword evidence="5" id="KW-0804">Transcription</keyword>
<dbReference type="InterPro" id="IPR011006">
    <property type="entry name" value="CheY-like_superfamily"/>
</dbReference>
<dbReference type="InterPro" id="IPR036388">
    <property type="entry name" value="WH-like_DNA-bd_sf"/>
</dbReference>
<evidence type="ECO:0000256" key="7">
    <source>
        <dbReference type="PROSITE-ProRule" id="PRU01091"/>
    </source>
</evidence>
<name>A0ABQ1ZLH7_9BACL</name>
<dbReference type="PROSITE" id="PS50110">
    <property type="entry name" value="RESPONSE_REGULATORY"/>
    <property type="match status" value="1"/>
</dbReference>
<keyword evidence="3" id="KW-0805">Transcription regulation</keyword>
<feature type="domain" description="OmpR/PhoB-type" evidence="9">
    <location>
        <begin position="140"/>
        <end position="237"/>
    </location>
</feature>
<feature type="domain" description="Response regulatory" evidence="8">
    <location>
        <begin position="4"/>
        <end position="117"/>
    </location>
</feature>
<comment type="caution">
    <text evidence="10">The sequence shown here is derived from an EMBL/GenBank/DDBJ whole genome shotgun (WGS) entry which is preliminary data.</text>
</comment>
<dbReference type="SMART" id="SM00862">
    <property type="entry name" value="Trans_reg_C"/>
    <property type="match status" value="1"/>
</dbReference>
<keyword evidence="2" id="KW-0902">Two-component regulatory system</keyword>
<evidence type="ECO:0000256" key="1">
    <source>
        <dbReference type="ARBA" id="ARBA00022553"/>
    </source>
</evidence>
<evidence type="ECO:0000313" key="11">
    <source>
        <dbReference type="Proteomes" id="UP000605427"/>
    </source>
</evidence>
<evidence type="ECO:0000259" key="9">
    <source>
        <dbReference type="PROSITE" id="PS51755"/>
    </source>
</evidence>
<proteinExistence type="predicted"/>
<evidence type="ECO:0000256" key="5">
    <source>
        <dbReference type="ARBA" id="ARBA00023163"/>
    </source>
</evidence>
<keyword evidence="11" id="KW-1185">Reference proteome</keyword>
<dbReference type="EMBL" id="BMDD01000001">
    <property type="protein sequence ID" value="GGH68065.1"/>
    <property type="molecule type" value="Genomic_DNA"/>
</dbReference>
<gene>
    <name evidence="10" type="ORF">GCM10007362_01690</name>
</gene>
<dbReference type="SUPFAM" id="SSF46894">
    <property type="entry name" value="C-terminal effector domain of the bipartite response regulators"/>
    <property type="match status" value="1"/>
</dbReference>
<dbReference type="Gene3D" id="3.40.50.2300">
    <property type="match status" value="1"/>
</dbReference>
<dbReference type="RefSeq" id="WP_172237718.1">
    <property type="nucleotide sequence ID" value="NZ_BMDD01000001.1"/>
</dbReference>
<organism evidence="10 11">
    <name type="scientific">Saccharibacillus endophyticus</name>
    <dbReference type="NCBI Taxonomy" id="2060666"/>
    <lineage>
        <taxon>Bacteria</taxon>
        <taxon>Bacillati</taxon>
        <taxon>Bacillota</taxon>
        <taxon>Bacilli</taxon>
        <taxon>Bacillales</taxon>
        <taxon>Paenibacillaceae</taxon>
        <taxon>Saccharibacillus</taxon>
    </lineage>
</organism>
<dbReference type="GO" id="GO:0003677">
    <property type="term" value="F:DNA binding"/>
    <property type="evidence" value="ECO:0007669"/>
    <property type="project" value="UniProtKB-KW"/>
</dbReference>
<dbReference type="InterPro" id="IPR001867">
    <property type="entry name" value="OmpR/PhoB-type_DNA-bd"/>
</dbReference>